<evidence type="ECO:0000256" key="1">
    <source>
        <dbReference type="SAM" id="MobiDB-lite"/>
    </source>
</evidence>
<organism evidence="3 5">
    <name type="scientific">Candidatus Hakubella thermalkaliphila</name>
    <dbReference type="NCBI Taxonomy" id="2754717"/>
    <lineage>
        <taxon>Bacteria</taxon>
        <taxon>Bacillati</taxon>
        <taxon>Actinomycetota</taxon>
        <taxon>Actinomycetota incertae sedis</taxon>
        <taxon>Candidatus Hakubellales</taxon>
        <taxon>Candidatus Hakubellaceae</taxon>
        <taxon>Candidatus Hakubella</taxon>
    </lineage>
</organism>
<proteinExistence type="predicted"/>
<dbReference type="EMBL" id="BLRX01000074">
    <property type="protein sequence ID" value="GFP25344.1"/>
    <property type="molecule type" value="Genomic_DNA"/>
</dbReference>
<dbReference type="EMBL" id="BLSB01000029">
    <property type="protein sequence ID" value="GFP34863.1"/>
    <property type="molecule type" value="Genomic_DNA"/>
</dbReference>
<feature type="domain" description="Methylene-tetrahydromethanopterin dehydrogenase N-terminal" evidence="2">
    <location>
        <begin position="17"/>
        <end position="96"/>
    </location>
</feature>
<feature type="compositionally biased region" description="Gly residues" evidence="1">
    <location>
        <begin position="199"/>
        <end position="208"/>
    </location>
</feature>
<dbReference type="Gene3D" id="3.40.50.720">
    <property type="entry name" value="NAD(P)-binding Rossmann-like Domain"/>
    <property type="match status" value="1"/>
</dbReference>
<evidence type="ECO:0000313" key="6">
    <source>
        <dbReference type="Proteomes" id="UP000576480"/>
    </source>
</evidence>
<dbReference type="Pfam" id="PF09176">
    <property type="entry name" value="Mpt_N"/>
    <property type="match status" value="1"/>
</dbReference>
<dbReference type="SUPFAM" id="SSF53223">
    <property type="entry name" value="Aminoacid dehydrogenase-like, N-terminal domain"/>
    <property type="match status" value="1"/>
</dbReference>
<evidence type="ECO:0000313" key="5">
    <source>
        <dbReference type="Proteomes" id="UP000543224"/>
    </source>
</evidence>
<sequence>MKKVLVQLDSDRLPSLFDRIVAYDADIDVVLSYGGVALEDVRDLVHGAIFTRGGENLKNTAIFIGGSDVPTGEKMLKATQGTFFGPVRVSVMLDSNGCNTTSAALVTKILSLTGTMGPALPGTGPVPVHPGLGLLGKRALVLAGTGPVGMRVAGLLAQEGAQVGITSRKMERARSVGERLKEELGAEVTPLRDRHRGGAAPGPGGSAYPGGHRCRWSSTGETGALDRQSYH</sequence>
<reference evidence="5 6" key="1">
    <citation type="journal article" date="2020" name="Front. Microbiol.">
        <title>Single-cell genomics of novel Actinobacteria with the Wood-Ljungdahl pathway discovered in a serpentinizing system.</title>
        <authorList>
            <person name="Merino N."/>
            <person name="Kawai M."/>
            <person name="Boyd E.S."/>
            <person name="Colman D.R."/>
            <person name="McGlynn S.E."/>
            <person name="Nealson K.H."/>
            <person name="Kurokawa K."/>
            <person name="Hongoh Y."/>
        </authorList>
    </citation>
    <scope>NUCLEOTIDE SEQUENCE [LARGE SCALE GENOMIC DNA]</scope>
    <source>
        <strain evidence="3 5">S25</strain>
        <strain evidence="4 6">S43</strain>
    </source>
</reference>
<dbReference type="SUPFAM" id="SSF51735">
    <property type="entry name" value="NAD(P)-binding Rossmann-fold domains"/>
    <property type="match status" value="1"/>
</dbReference>
<dbReference type="InterPro" id="IPR037089">
    <property type="entry name" value="Methyl-teptahyd_DH_N_sf"/>
</dbReference>
<evidence type="ECO:0000313" key="3">
    <source>
        <dbReference type="EMBL" id="GFP25344.1"/>
    </source>
</evidence>
<comment type="caution">
    <text evidence="3">The sequence shown here is derived from an EMBL/GenBank/DDBJ whole genome shotgun (WGS) entry which is preliminary data.</text>
</comment>
<name>A0A6V8P0Y5_9ACTN</name>
<dbReference type="AlphaFoldDB" id="A0A6V8P0Y5"/>
<protein>
    <submittedName>
        <fullName evidence="4">Methylene-tetrahydromethanopterin dehydrogenase</fullName>
    </submittedName>
</protein>
<dbReference type="InterPro" id="IPR015259">
    <property type="entry name" value="Methyl-teptahyd_DH_N"/>
</dbReference>
<dbReference type="InterPro" id="IPR036291">
    <property type="entry name" value="NAD(P)-bd_dom_sf"/>
</dbReference>
<accession>A0A6V8P0Y5</accession>
<evidence type="ECO:0000259" key="2">
    <source>
        <dbReference type="Pfam" id="PF09176"/>
    </source>
</evidence>
<dbReference type="Gene3D" id="3.40.50.10280">
    <property type="entry name" value="Methylene-tetrahydromethanopterin dehydrogenase, N-terminal domain"/>
    <property type="match status" value="1"/>
</dbReference>
<dbReference type="Proteomes" id="UP000576480">
    <property type="component" value="Unassembled WGS sequence"/>
</dbReference>
<dbReference type="RefSeq" id="WP_258188322.1">
    <property type="nucleotide sequence ID" value="NZ_BLSB01000029.1"/>
</dbReference>
<dbReference type="Proteomes" id="UP000543224">
    <property type="component" value="Unassembled WGS sequence"/>
</dbReference>
<evidence type="ECO:0000313" key="4">
    <source>
        <dbReference type="EMBL" id="GFP34863.1"/>
    </source>
</evidence>
<dbReference type="InterPro" id="IPR046346">
    <property type="entry name" value="Aminoacid_DH-like_N_sf"/>
</dbReference>
<gene>
    <name evidence="3" type="ORF">HKBW3S25_00816</name>
    <name evidence="4" type="ORF">HKBW3S43_00655</name>
</gene>
<feature type="region of interest" description="Disordered" evidence="1">
    <location>
        <begin position="183"/>
        <end position="231"/>
    </location>
</feature>